<accession>A0A2M8TUC7</accession>
<proteinExistence type="predicted"/>
<dbReference type="EMBL" id="PENG01000001">
    <property type="protein sequence ID" value="PJI27553.1"/>
    <property type="molecule type" value="Genomic_DNA"/>
</dbReference>
<dbReference type="Proteomes" id="UP000229884">
    <property type="component" value="Unassembled WGS sequence"/>
</dbReference>
<name>A0A2M8TUC7_PREIN</name>
<organism evidence="1 2">
    <name type="scientific">Prevotella intermedia</name>
    <dbReference type="NCBI Taxonomy" id="28131"/>
    <lineage>
        <taxon>Bacteria</taxon>
        <taxon>Pseudomonadati</taxon>
        <taxon>Bacteroidota</taxon>
        <taxon>Bacteroidia</taxon>
        <taxon>Bacteroidales</taxon>
        <taxon>Prevotellaceae</taxon>
        <taxon>Prevotella</taxon>
    </lineage>
</organism>
<comment type="caution">
    <text evidence="1">The sequence shown here is derived from an EMBL/GenBank/DDBJ whole genome shotgun (WGS) entry which is preliminary data.</text>
</comment>
<reference evidence="1 2" key="1">
    <citation type="submission" date="2017-11" db="EMBL/GenBank/DDBJ databases">
        <title>Genome sequencing of Prevotella intermedia KCOM 2832.</title>
        <authorList>
            <person name="Kook J.-K."/>
            <person name="Park S.-N."/>
            <person name="Lim Y.K."/>
        </authorList>
    </citation>
    <scope>NUCLEOTIDE SEQUENCE [LARGE SCALE GENOMIC DNA]</scope>
    <source>
        <strain evidence="1 2">KCOM 2832</strain>
    </source>
</reference>
<evidence type="ECO:0000313" key="1">
    <source>
        <dbReference type="EMBL" id="PJI27553.1"/>
    </source>
</evidence>
<dbReference type="AlphaFoldDB" id="A0A2M8TUC7"/>
<protein>
    <submittedName>
        <fullName evidence="1">Uncharacterized protein</fullName>
    </submittedName>
</protein>
<gene>
    <name evidence="1" type="ORF">CTM58_05260</name>
</gene>
<sequence>MTMKDFNFSLLKNEIGTQYNDMKGIAAIDGHMNDFLWRMCEDNGIDLHGWFLLGLEFLDGETIGEYPLTVSAYLVERASDHEPYEQVAERLGNTEKVEVHKKSFDITYQDLGKYIKRLNIGVLSDISSNIQDAVFIDD</sequence>
<evidence type="ECO:0000313" key="2">
    <source>
        <dbReference type="Proteomes" id="UP000229884"/>
    </source>
</evidence>